<dbReference type="InterPro" id="IPR050987">
    <property type="entry name" value="AtrR-like"/>
</dbReference>
<evidence type="ECO:0000256" key="1">
    <source>
        <dbReference type="ARBA" id="ARBA00004123"/>
    </source>
</evidence>
<keyword evidence="2" id="KW-0805">Transcription regulation</keyword>
<evidence type="ECO:0000259" key="8">
    <source>
        <dbReference type="PROSITE" id="PS50048"/>
    </source>
</evidence>
<dbReference type="PANTHER" id="PTHR46910">
    <property type="entry name" value="TRANSCRIPTION FACTOR PDR1"/>
    <property type="match status" value="1"/>
</dbReference>
<evidence type="ECO:0000256" key="7">
    <source>
        <dbReference type="SAM" id="Phobius"/>
    </source>
</evidence>
<dbReference type="GeneID" id="73471769"/>
<keyword evidence="7" id="KW-1133">Transmembrane helix</keyword>
<dbReference type="Proteomes" id="UP000694255">
    <property type="component" value="Unassembled WGS sequence"/>
</dbReference>
<accession>A0A8J5QNZ1</accession>
<evidence type="ECO:0000313" key="9">
    <source>
        <dbReference type="EMBL" id="KAG7661510.1"/>
    </source>
</evidence>
<dbReference type="InterPro" id="IPR001138">
    <property type="entry name" value="Zn2Cys6_DnaBD"/>
</dbReference>
<dbReference type="GO" id="GO:0008270">
    <property type="term" value="F:zinc ion binding"/>
    <property type="evidence" value="ECO:0007669"/>
    <property type="project" value="InterPro"/>
</dbReference>
<dbReference type="AlphaFoldDB" id="A0A8J5QNZ1"/>
<evidence type="ECO:0000256" key="6">
    <source>
        <dbReference type="SAM" id="MobiDB-lite"/>
    </source>
</evidence>
<keyword evidence="3" id="KW-0238">DNA-binding</keyword>
<feature type="domain" description="Zn(2)-C6 fungal-type" evidence="8">
    <location>
        <begin position="33"/>
        <end position="62"/>
    </location>
</feature>
<dbReference type="GO" id="GO:0000981">
    <property type="term" value="F:DNA-binding transcription factor activity, RNA polymerase II-specific"/>
    <property type="evidence" value="ECO:0007669"/>
    <property type="project" value="InterPro"/>
</dbReference>
<evidence type="ECO:0000256" key="2">
    <source>
        <dbReference type="ARBA" id="ARBA00023015"/>
    </source>
</evidence>
<dbReference type="CDD" id="cd00067">
    <property type="entry name" value="GAL4"/>
    <property type="match status" value="1"/>
</dbReference>
<keyword evidence="10" id="KW-1185">Reference proteome</keyword>
<feature type="compositionally biased region" description="Acidic residues" evidence="6">
    <location>
        <begin position="142"/>
        <end position="151"/>
    </location>
</feature>
<gene>
    <name evidence="9" type="ORF">J8A68_004969</name>
</gene>
<feature type="compositionally biased region" description="Polar residues" evidence="6">
    <location>
        <begin position="1"/>
        <end position="18"/>
    </location>
</feature>
<dbReference type="PROSITE" id="PS50048">
    <property type="entry name" value="ZN2_CY6_FUNGAL_2"/>
    <property type="match status" value="1"/>
</dbReference>
<dbReference type="Pfam" id="PF00172">
    <property type="entry name" value="Zn_clus"/>
    <property type="match status" value="1"/>
</dbReference>
<dbReference type="PROSITE" id="PS00463">
    <property type="entry name" value="ZN2_CY6_FUNGAL_1"/>
    <property type="match status" value="1"/>
</dbReference>
<keyword evidence="5" id="KW-0539">Nucleus</keyword>
<evidence type="ECO:0000256" key="5">
    <source>
        <dbReference type="ARBA" id="ARBA00023242"/>
    </source>
</evidence>
<keyword evidence="4" id="KW-0804">Transcription</keyword>
<reference evidence="9 10" key="1">
    <citation type="journal article" date="2021" name="DNA Res.">
        <title>Genome analysis of Candida subhashii reveals its hybrid nature and dual mitochondrial genome conformations.</title>
        <authorList>
            <person name="Mixao V."/>
            <person name="Hegedusova E."/>
            <person name="Saus E."/>
            <person name="Pryszcz L.P."/>
            <person name="Cillingova A."/>
            <person name="Nosek J."/>
            <person name="Gabaldon T."/>
        </authorList>
    </citation>
    <scope>NUCLEOTIDE SEQUENCE [LARGE SCALE GENOMIC DNA]</scope>
    <source>
        <strain evidence="9 10">CBS 10753</strain>
    </source>
</reference>
<evidence type="ECO:0000256" key="3">
    <source>
        <dbReference type="ARBA" id="ARBA00023125"/>
    </source>
</evidence>
<dbReference type="OrthoDB" id="3266505at2759"/>
<sequence>MNESIEVTTKTDGNSVANDNDLDQEKRQRTKVACDYCRKRKSKCDGERPCSKCKAKNRTCVYAVIQKERKKRVKKPSVAQNKNHNQTTIQSLNKRISTLENLLTTLLAKLGSATSISTGQISDQMEEDTSSQQSPSDSDSNNSEDESMDESTPERDDDARSPELLKETLAPATRDLCSPTDPGPCRGFKQMKRRMIQYFGSHSLFFVFSGRFLTWFKARLEDRRDDALFAQLRKMPFALEGVMKSSTGLLTDIAPPTNGEQQLYFAMDEKALVFEVLDLWYEKVNFASFLCSTSVIRELFQRYFYGRAQNDDEILAGLDHGDYLLMNIALALCISQISDPEDVIDPIQYPNLAMKNEGDLKELKARYFSNAIHFYDKVSQSSTTDGIRPIQGISLLTFYIGNNLICDVHINYILVSVLVRLAKEIGLHRVETLSIGDEEENLTKRKLWWFCEYSSTELAFRTGKPMLINTEDVSTLTEADDFFVSIPTTFFSDDTYLKNSSQIMSNCRRYGYQYYFVYYSLWLTRIKQKSYYKLFSITPTKEKSQEMLSMLQEINSDMNKLASLMIPETRPVHYYEKSKTVSTEDLVKAFDAYDKFVVCPTIELQLSYFAHLLAINRLPFKNEFSLDAAKIVKYGGLSLDSARSVLHLAVNFDKESVSDTSLTGLVFYPWVAFCSLLGHCQVMPHEKNSQSDCELLIDTSMKFFARCSKTTKGRDLNNKGVLYDLITRLLLKVLIDSMTKETFYDFYDHCNGLFQHLSSTDEMFPEALVRSKEDAFKISSDISPNSVSSMQEPSSSTATSTEFTSPTDFSGKPSFIDLVNRGLGNVNYDIPGLEDLVNGLSDDSFNYMILNEMNDLPNFFVPGEVSNANELYD</sequence>
<dbReference type="GO" id="GO:0003677">
    <property type="term" value="F:DNA binding"/>
    <property type="evidence" value="ECO:0007669"/>
    <property type="project" value="UniProtKB-KW"/>
</dbReference>
<feature type="region of interest" description="Disordered" evidence="6">
    <location>
        <begin position="782"/>
        <end position="807"/>
    </location>
</feature>
<feature type="region of interest" description="Disordered" evidence="6">
    <location>
        <begin position="1"/>
        <end position="24"/>
    </location>
</feature>
<dbReference type="InterPro" id="IPR007219">
    <property type="entry name" value="XnlR_reg_dom"/>
</dbReference>
<dbReference type="CDD" id="cd12148">
    <property type="entry name" value="fungal_TF_MHR"/>
    <property type="match status" value="1"/>
</dbReference>
<dbReference type="GO" id="GO:0005634">
    <property type="term" value="C:nucleus"/>
    <property type="evidence" value="ECO:0007669"/>
    <property type="project" value="UniProtKB-SubCell"/>
</dbReference>
<evidence type="ECO:0000313" key="10">
    <source>
        <dbReference type="Proteomes" id="UP000694255"/>
    </source>
</evidence>
<dbReference type="EMBL" id="JAGSYN010000218">
    <property type="protein sequence ID" value="KAG7661510.1"/>
    <property type="molecule type" value="Genomic_DNA"/>
</dbReference>
<organism evidence="9 10">
    <name type="scientific">[Candida] subhashii</name>
    <dbReference type="NCBI Taxonomy" id="561895"/>
    <lineage>
        <taxon>Eukaryota</taxon>
        <taxon>Fungi</taxon>
        <taxon>Dikarya</taxon>
        <taxon>Ascomycota</taxon>
        <taxon>Saccharomycotina</taxon>
        <taxon>Pichiomycetes</taxon>
        <taxon>Debaryomycetaceae</taxon>
        <taxon>Spathaspora</taxon>
    </lineage>
</organism>
<keyword evidence="7" id="KW-0472">Membrane</keyword>
<feature type="compositionally biased region" description="Low complexity" evidence="6">
    <location>
        <begin position="130"/>
        <end position="141"/>
    </location>
</feature>
<name>A0A8J5QNZ1_9ASCO</name>
<dbReference type="SMART" id="SM00906">
    <property type="entry name" value="Fungal_trans"/>
    <property type="match status" value="1"/>
</dbReference>
<comment type="caution">
    <text evidence="9">The sequence shown here is derived from an EMBL/GenBank/DDBJ whole genome shotgun (WGS) entry which is preliminary data.</text>
</comment>
<dbReference type="SMART" id="SM00066">
    <property type="entry name" value="GAL4"/>
    <property type="match status" value="1"/>
</dbReference>
<feature type="compositionally biased region" description="Basic and acidic residues" evidence="6">
    <location>
        <begin position="152"/>
        <end position="162"/>
    </location>
</feature>
<keyword evidence="7" id="KW-0812">Transmembrane</keyword>
<proteinExistence type="predicted"/>
<dbReference type="RefSeq" id="XP_049261743.1">
    <property type="nucleotide sequence ID" value="XM_049408983.1"/>
</dbReference>
<comment type="subcellular location">
    <subcellularLocation>
        <location evidence="1">Nucleus</location>
    </subcellularLocation>
</comment>
<feature type="transmembrane region" description="Helical" evidence="7">
    <location>
        <begin position="196"/>
        <end position="216"/>
    </location>
</feature>
<protein>
    <submittedName>
        <fullName evidence="9">HAL9</fullName>
    </submittedName>
</protein>
<dbReference type="GO" id="GO:0006351">
    <property type="term" value="P:DNA-templated transcription"/>
    <property type="evidence" value="ECO:0007669"/>
    <property type="project" value="InterPro"/>
</dbReference>
<dbReference type="PANTHER" id="PTHR46910:SF37">
    <property type="entry name" value="ZN(II)2CYS6 TRANSCRIPTION FACTOR (EUROFUNG)"/>
    <property type="match status" value="1"/>
</dbReference>
<dbReference type="Pfam" id="PF04082">
    <property type="entry name" value="Fungal_trans"/>
    <property type="match status" value="1"/>
</dbReference>
<feature type="region of interest" description="Disordered" evidence="6">
    <location>
        <begin position="119"/>
        <end position="162"/>
    </location>
</feature>
<evidence type="ECO:0000256" key="4">
    <source>
        <dbReference type="ARBA" id="ARBA00023163"/>
    </source>
</evidence>